<comment type="caution">
    <text evidence="6">The sequence shown here is derived from an EMBL/GenBank/DDBJ whole genome shotgun (WGS) entry which is preliminary data.</text>
</comment>
<dbReference type="InterPro" id="IPR041479">
    <property type="entry name" value="TetR_CgmR_C"/>
</dbReference>
<keyword evidence="1" id="KW-0805">Transcription regulation</keyword>
<feature type="DNA-binding region" description="H-T-H motif" evidence="4">
    <location>
        <begin position="24"/>
        <end position="43"/>
    </location>
</feature>
<evidence type="ECO:0000256" key="1">
    <source>
        <dbReference type="ARBA" id="ARBA00023015"/>
    </source>
</evidence>
<dbReference type="AlphaFoldDB" id="A0A6L5GFY1"/>
<dbReference type="SUPFAM" id="SSF48498">
    <property type="entry name" value="Tetracyclin repressor-like, C-terminal domain"/>
    <property type="match status" value="1"/>
</dbReference>
<dbReference type="InterPro" id="IPR001647">
    <property type="entry name" value="HTH_TetR"/>
</dbReference>
<evidence type="ECO:0000256" key="4">
    <source>
        <dbReference type="PROSITE-ProRule" id="PRU00335"/>
    </source>
</evidence>
<keyword evidence="3" id="KW-0804">Transcription</keyword>
<name>A0A6L5GFY1_9ACTN</name>
<proteinExistence type="predicted"/>
<reference evidence="6 7" key="1">
    <citation type="submission" date="2019-10" db="EMBL/GenBank/DDBJ databases">
        <title>Glycomyces albidus sp. nov., a novel actinomycete isolated from rhizosphere soil of wheat (Triticum aestivum L.).</title>
        <authorList>
            <person name="Qian L."/>
        </authorList>
    </citation>
    <scope>NUCLEOTIDE SEQUENCE [LARGE SCALE GENOMIC DNA]</scope>
    <source>
        <strain evidence="6 7">NEAU-7082</strain>
    </source>
</reference>
<dbReference type="InterPro" id="IPR050109">
    <property type="entry name" value="HTH-type_TetR-like_transc_reg"/>
</dbReference>
<dbReference type="GO" id="GO:0003700">
    <property type="term" value="F:DNA-binding transcription factor activity"/>
    <property type="evidence" value="ECO:0007669"/>
    <property type="project" value="TreeGrafter"/>
</dbReference>
<organism evidence="6 7">
    <name type="scientific">Glycomyces albidus</name>
    <dbReference type="NCBI Taxonomy" id="2656774"/>
    <lineage>
        <taxon>Bacteria</taxon>
        <taxon>Bacillati</taxon>
        <taxon>Actinomycetota</taxon>
        <taxon>Actinomycetes</taxon>
        <taxon>Glycomycetales</taxon>
        <taxon>Glycomycetaceae</taxon>
        <taxon>Glycomyces</taxon>
    </lineage>
</organism>
<dbReference type="SUPFAM" id="SSF46689">
    <property type="entry name" value="Homeodomain-like"/>
    <property type="match status" value="1"/>
</dbReference>
<keyword evidence="7" id="KW-1185">Reference proteome</keyword>
<feature type="domain" description="HTH tetR-type" evidence="5">
    <location>
        <begin position="3"/>
        <end position="61"/>
    </location>
</feature>
<dbReference type="EMBL" id="WIAO01000051">
    <property type="protein sequence ID" value="MQM28644.1"/>
    <property type="molecule type" value="Genomic_DNA"/>
</dbReference>
<evidence type="ECO:0000256" key="2">
    <source>
        <dbReference type="ARBA" id="ARBA00023125"/>
    </source>
</evidence>
<gene>
    <name evidence="6" type="ORF">GFD30_24240</name>
</gene>
<dbReference type="PANTHER" id="PTHR30055">
    <property type="entry name" value="HTH-TYPE TRANSCRIPTIONAL REGULATOR RUTR"/>
    <property type="match status" value="1"/>
</dbReference>
<dbReference type="Proteomes" id="UP000477750">
    <property type="component" value="Unassembled WGS sequence"/>
</dbReference>
<dbReference type="InterPro" id="IPR036271">
    <property type="entry name" value="Tet_transcr_reg_TetR-rel_C_sf"/>
</dbReference>
<accession>A0A6L5GFY1</accession>
<evidence type="ECO:0000313" key="6">
    <source>
        <dbReference type="EMBL" id="MQM28644.1"/>
    </source>
</evidence>
<protein>
    <submittedName>
        <fullName evidence="6">TetR family transcriptional regulator</fullName>
    </submittedName>
</protein>
<dbReference type="PANTHER" id="PTHR30055:SF234">
    <property type="entry name" value="HTH-TYPE TRANSCRIPTIONAL REGULATOR BETI"/>
    <property type="match status" value="1"/>
</dbReference>
<dbReference type="Pfam" id="PF17937">
    <property type="entry name" value="TetR_C_28"/>
    <property type="match status" value="1"/>
</dbReference>
<dbReference type="Pfam" id="PF00440">
    <property type="entry name" value="TetR_N"/>
    <property type="match status" value="1"/>
</dbReference>
<sequence>MRMSAREQILDGALAMLRAGESVSLESAAKRAGVTKPGLMYHFPTKEALMLALVDRVLDGWERRLEGFLGGPLAEAAPAARLEAYLEWALAGEADWSDLVMFADPRLCEQLTNRWVGRMRPWFDVPEGLPAPERARLAAVRFMADGVWFADAMGAVPPDDELREGLRALANDVMEGRP</sequence>
<dbReference type="PROSITE" id="PS50977">
    <property type="entry name" value="HTH_TETR_2"/>
    <property type="match status" value="1"/>
</dbReference>
<dbReference type="Gene3D" id="1.10.357.10">
    <property type="entry name" value="Tetracycline Repressor, domain 2"/>
    <property type="match status" value="1"/>
</dbReference>
<evidence type="ECO:0000259" key="5">
    <source>
        <dbReference type="PROSITE" id="PS50977"/>
    </source>
</evidence>
<dbReference type="InterPro" id="IPR009057">
    <property type="entry name" value="Homeodomain-like_sf"/>
</dbReference>
<keyword evidence="2 4" id="KW-0238">DNA-binding</keyword>
<dbReference type="GO" id="GO:0000976">
    <property type="term" value="F:transcription cis-regulatory region binding"/>
    <property type="evidence" value="ECO:0007669"/>
    <property type="project" value="TreeGrafter"/>
</dbReference>
<evidence type="ECO:0000313" key="7">
    <source>
        <dbReference type="Proteomes" id="UP000477750"/>
    </source>
</evidence>
<evidence type="ECO:0000256" key="3">
    <source>
        <dbReference type="ARBA" id="ARBA00023163"/>
    </source>
</evidence>